<dbReference type="Proteomes" id="UP001519887">
    <property type="component" value="Unassembled WGS sequence"/>
</dbReference>
<protein>
    <submittedName>
        <fullName evidence="1">Alcohol dehydrogenase catalytic domain-containing protein</fullName>
    </submittedName>
</protein>
<evidence type="ECO:0000313" key="1">
    <source>
        <dbReference type="EMBL" id="MBW7458075.1"/>
    </source>
</evidence>
<accession>A0ABS7CBJ5</accession>
<dbReference type="InterPro" id="IPR011032">
    <property type="entry name" value="GroES-like_sf"/>
</dbReference>
<dbReference type="Gene3D" id="3.90.180.10">
    <property type="entry name" value="Medium-chain alcohol dehydrogenases, catalytic domain"/>
    <property type="match status" value="1"/>
</dbReference>
<comment type="caution">
    <text evidence="1">The sequence shown here is derived from an EMBL/GenBank/DDBJ whole genome shotgun (WGS) entry which is preliminary data.</text>
</comment>
<name>A0ABS7CBJ5_9BACL</name>
<sequence>MQPSDSITKVKSKAYRLIKPHQIIEATIEHEVSDRQVVVEPSMGSICHADLRYYSGNRRPEALERKLPMALIHEGIGT</sequence>
<organism evidence="1 2">
    <name type="scientific">Paenibacillus sepulcri</name>
    <dbReference type="NCBI Taxonomy" id="359917"/>
    <lineage>
        <taxon>Bacteria</taxon>
        <taxon>Bacillati</taxon>
        <taxon>Bacillota</taxon>
        <taxon>Bacilli</taxon>
        <taxon>Bacillales</taxon>
        <taxon>Paenibacillaceae</taxon>
        <taxon>Paenibacillus</taxon>
    </lineage>
</organism>
<reference evidence="1 2" key="1">
    <citation type="submission" date="2021-07" db="EMBL/GenBank/DDBJ databases">
        <title>Paenibacillus radiodurans sp. nov., isolated from the southeastern edge of Tengger Desert.</title>
        <authorList>
            <person name="Zhang G."/>
        </authorList>
    </citation>
    <scope>NUCLEOTIDE SEQUENCE [LARGE SCALE GENOMIC DNA]</scope>
    <source>
        <strain evidence="1 2">CCM 7311</strain>
    </source>
</reference>
<feature type="non-terminal residue" evidence="1">
    <location>
        <position position="78"/>
    </location>
</feature>
<evidence type="ECO:0000313" key="2">
    <source>
        <dbReference type="Proteomes" id="UP001519887"/>
    </source>
</evidence>
<dbReference type="EMBL" id="JAHZIK010001061">
    <property type="protein sequence ID" value="MBW7458075.1"/>
    <property type="molecule type" value="Genomic_DNA"/>
</dbReference>
<dbReference type="SUPFAM" id="SSF50129">
    <property type="entry name" value="GroES-like"/>
    <property type="match status" value="1"/>
</dbReference>
<proteinExistence type="predicted"/>
<keyword evidence="2" id="KW-1185">Reference proteome</keyword>
<gene>
    <name evidence="1" type="ORF">K0U00_28935</name>
</gene>